<dbReference type="Gene3D" id="3.30.70.1450">
    <property type="entry name" value="Regulator of K+ conductance, C-terminal domain"/>
    <property type="match status" value="1"/>
</dbReference>
<name>A0A1B9AUL1_9BACI</name>
<dbReference type="Pfam" id="PF02080">
    <property type="entry name" value="TrkA_C"/>
    <property type="match status" value="1"/>
</dbReference>
<organism evidence="3 4">
    <name type="scientific">Pseudobacillus wudalianchiensis</name>
    <dbReference type="NCBI Taxonomy" id="1743143"/>
    <lineage>
        <taxon>Bacteria</taxon>
        <taxon>Bacillati</taxon>
        <taxon>Bacillota</taxon>
        <taxon>Bacilli</taxon>
        <taxon>Bacillales</taxon>
        <taxon>Bacillaceae</taxon>
        <taxon>Pseudobacillus</taxon>
    </lineage>
</organism>
<evidence type="ECO:0000259" key="2">
    <source>
        <dbReference type="PROSITE" id="PS51202"/>
    </source>
</evidence>
<dbReference type="Proteomes" id="UP000092578">
    <property type="component" value="Unassembled WGS sequence"/>
</dbReference>
<sequence length="228" mass="26436">MGMVFMMLYFLIVAFVIEISVILFNLTGLEEAVSRYQVISMLTNTGFTTDEAQLIIDHPVRRRLSMFLILFGAFSLAVVISSITNILSNDLRLKELMVINIVLLVILMIGKTPFIRERLKKRLNREMEKKLEISELPIKDALYLDENDLVTDIVIKEDSKFIDKKAADLVERDEDISILFIKRGKVNIRNRLDEEKIQEGDQLFIYGNQEAIENKFLEKDEELDKKSD</sequence>
<gene>
    <name evidence="3" type="ORF">A8F95_09395</name>
</gene>
<dbReference type="InterPro" id="IPR036721">
    <property type="entry name" value="RCK_C_sf"/>
</dbReference>
<proteinExistence type="predicted"/>
<dbReference type="PROSITE" id="PS51202">
    <property type="entry name" value="RCK_C"/>
    <property type="match status" value="1"/>
</dbReference>
<dbReference type="EMBL" id="MAYT01000023">
    <property type="protein sequence ID" value="OCA87504.1"/>
    <property type="molecule type" value="Genomic_DNA"/>
</dbReference>
<evidence type="ECO:0000256" key="1">
    <source>
        <dbReference type="SAM" id="Phobius"/>
    </source>
</evidence>
<reference evidence="4" key="1">
    <citation type="submission" date="2016-05" db="EMBL/GenBank/DDBJ databases">
        <authorList>
            <person name="Liu B."/>
            <person name="Wang J."/>
            <person name="Zhu Y."/>
            <person name="Liu G."/>
            <person name="Chen Q."/>
            <person name="Chen Z."/>
            <person name="Lan J."/>
            <person name="Che J."/>
            <person name="Ge C."/>
            <person name="Shi H."/>
            <person name="Pan Z."/>
            <person name="Liu X."/>
        </authorList>
    </citation>
    <scope>NUCLEOTIDE SEQUENCE [LARGE SCALE GENOMIC DNA]</scope>
    <source>
        <strain evidence="4">FJAT-27215</strain>
    </source>
</reference>
<protein>
    <recommendedName>
        <fullName evidence="2">RCK C-terminal domain-containing protein</fullName>
    </recommendedName>
</protein>
<evidence type="ECO:0000313" key="4">
    <source>
        <dbReference type="Proteomes" id="UP000092578"/>
    </source>
</evidence>
<accession>A0A1B9AUL1</accession>
<feature type="domain" description="RCK C-terminal" evidence="2">
    <location>
        <begin position="136"/>
        <end position="222"/>
    </location>
</feature>
<evidence type="ECO:0000313" key="3">
    <source>
        <dbReference type="EMBL" id="OCA87504.1"/>
    </source>
</evidence>
<keyword evidence="1" id="KW-0472">Membrane</keyword>
<feature type="transmembrane region" description="Helical" evidence="1">
    <location>
        <begin position="64"/>
        <end position="84"/>
    </location>
</feature>
<dbReference type="AlphaFoldDB" id="A0A1B9AUL1"/>
<dbReference type="SUPFAM" id="SSF116726">
    <property type="entry name" value="TrkA C-terminal domain-like"/>
    <property type="match status" value="1"/>
</dbReference>
<feature type="transmembrane region" description="Helical" evidence="1">
    <location>
        <begin position="6"/>
        <end position="26"/>
    </location>
</feature>
<dbReference type="GO" id="GO:0008324">
    <property type="term" value="F:monoatomic cation transmembrane transporter activity"/>
    <property type="evidence" value="ECO:0007669"/>
    <property type="project" value="InterPro"/>
</dbReference>
<dbReference type="GO" id="GO:0006813">
    <property type="term" value="P:potassium ion transport"/>
    <property type="evidence" value="ECO:0007669"/>
    <property type="project" value="InterPro"/>
</dbReference>
<keyword evidence="1" id="KW-1133">Transmembrane helix</keyword>
<feature type="transmembrane region" description="Helical" evidence="1">
    <location>
        <begin position="96"/>
        <end position="115"/>
    </location>
</feature>
<keyword evidence="4" id="KW-1185">Reference proteome</keyword>
<dbReference type="InterPro" id="IPR006037">
    <property type="entry name" value="RCK_C"/>
</dbReference>
<comment type="caution">
    <text evidence="3">The sequence shown here is derived from an EMBL/GenBank/DDBJ whole genome shotgun (WGS) entry which is preliminary data.</text>
</comment>
<keyword evidence="1" id="KW-0812">Transmembrane</keyword>